<protein>
    <recommendedName>
        <fullName evidence="4">RING-type E3 ubiquitin transferase</fullName>
        <ecNumber evidence="4">2.3.2.27</ecNumber>
    </recommendedName>
</protein>
<evidence type="ECO:0000256" key="11">
    <source>
        <dbReference type="ARBA" id="ARBA00022833"/>
    </source>
</evidence>
<dbReference type="InterPro" id="IPR001841">
    <property type="entry name" value="Znf_RING"/>
</dbReference>
<keyword evidence="11" id="KW-0862">Zinc</keyword>
<evidence type="ECO:0000256" key="8">
    <source>
        <dbReference type="ARBA" id="ARBA00022729"/>
    </source>
</evidence>
<keyword evidence="5" id="KW-0808">Transferase</keyword>
<feature type="compositionally biased region" description="Pro residues" evidence="15">
    <location>
        <begin position="462"/>
        <end position="480"/>
    </location>
</feature>
<feature type="transmembrane region" description="Helical" evidence="16">
    <location>
        <begin position="403"/>
        <end position="424"/>
    </location>
</feature>
<evidence type="ECO:0000256" key="2">
    <source>
        <dbReference type="ARBA" id="ARBA00004127"/>
    </source>
</evidence>
<dbReference type="Gene3D" id="3.30.40.10">
    <property type="entry name" value="Zinc/RING finger domain, C3HC4 (zinc finger)"/>
    <property type="match status" value="1"/>
</dbReference>
<keyword evidence="9 14" id="KW-0863">Zinc-finger</keyword>
<evidence type="ECO:0000313" key="19">
    <source>
        <dbReference type="EMBL" id="TBU30076.1"/>
    </source>
</evidence>
<feature type="signal peptide" evidence="17">
    <location>
        <begin position="1"/>
        <end position="45"/>
    </location>
</feature>
<feature type="transmembrane region" description="Helical" evidence="16">
    <location>
        <begin position="430"/>
        <end position="453"/>
    </location>
</feature>
<dbReference type="GO" id="GO:0043161">
    <property type="term" value="P:proteasome-mediated ubiquitin-dependent protein catabolic process"/>
    <property type="evidence" value="ECO:0007669"/>
    <property type="project" value="TreeGrafter"/>
</dbReference>
<dbReference type="GO" id="GO:0061630">
    <property type="term" value="F:ubiquitin protein ligase activity"/>
    <property type="evidence" value="ECO:0007669"/>
    <property type="project" value="UniProtKB-EC"/>
</dbReference>
<dbReference type="InterPro" id="IPR013083">
    <property type="entry name" value="Znf_RING/FYVE/PHD"/>
</dbReference>
<dbReference type="PANTHER" id="PTHR22763">
    <property type="entry name" value="RING ZINC FINGER PROTEIN"/>
    <property type="match status" value="1"/>
</dbReference>
<accession>A0A4Q9MUX6</accession>
<feature type="compositionally biased region" description="Polar residues" evidence="15">
    <location>
        <begin position="485"/>
        <end position="494"/>
    </location>
</feature>
<dbReference type="EMBL" id="ML143408">
    <property type="protein sequence ID" value="TBU30076.1"/>
    <property type="molecule type" value="Genomic_DNA"/>
</dbReference>
<evidence type="ECO:0000256" key="13">
    <source>
        <dbReference type="ARBA" id="ARBA00023136"/>
    </source>
</evidence>
<comment type="catalytic activity">
    <reaction evidence="1">
        <text>S-ubiquitinyl-[E2 ubiquitin-conjugating enzyme]-L-cysteine + [acceptor protein]-L-lysine = [E2 ubiquitin-conjugating enzyme]-L-cysteine + N(6)-ubiquitinyl-[acceptor protein]-L-lysine.</text>
        <dbReference type="EC" id="2.3.2.27"/>
    </reaction>
</comment>
<evidence type="ECO:0000256" key="10">
    <source>
        <dbReference type="ARBA" id="ARBA00022786"/>
    </source>
</evidence>
<evidence type="ECO:0000256" key="3">
    <source>
        <dbReference type="ARBA" id="ARBA00004906"/>
    </source>
</evidence>
<dbReference type="PROSITE" id="PS50089">
    <property type="entry name" value="ZF_RING_2"/>
    <property type="match status" value="1"/>
</dbReference>
<feature type="compositionally biased region" description="Polar residues" evidence="15">
    <location>
        <begin position="15"/>
        <end position="25"/>
    </location>
</feature>
<evidence type="ECO:0000256" key="17">
    <source>
        <dbReference type="SAM" id="SignalP"/>
    </source>
</evidence>
<dbReference type="EC" id="2.3.2.27" evidence="4"/>
<feature type="chain" id="PRO_5020942483" description="RING-type E3 ubiquitin transferase" evidence="17">
    <location>
        <begin position="46"/>
        <end position="753"/>
    </location>
</feature>
<keyword evidence="10" id="KW-0833">Ubl conjugation pathway</keyword>
<evidence type="ECO:0000256" key="6">
    <source>
        <dbReference type="ARBA" id="ARBA00022692"/>
    </source>
</evidence>
<comment type="subcellular location">
    <subcellularLocation>
        <location evidence="2">Endomembrane system</location>
        <topology evidence="2">Multi-pass membrane protein</topology>
    </subcellularLocation>
</comment>
<evidence type="ECO:0000256" key="9">
    <source>
        <dbReference type="ARBA" id="ARBA00022771"/>
    </source>
</evidence>
<comment type="pathway">
    <text evidence="3">Protein modification; protein ubiquitination.</text>
</comment>
<evidence type="ECO:0000256" key="16">
    <source>
        <dbReference type="SAM" id="Phobius"/>
    </source>
</evidence>
<sequence>MSTPANDPTRDLENGTDTPSRQQRSSVPSLLFLSFILFMLMNGHGDELANTRDLYVNGLQSLNWQLGNFSAWLNGTESNFTLPVEDPNTTPLVAAFLPFGLELDPKQGSYYSNLTGFWHGDLQLHNLTSLNATEQTSPWRHLAEQWMLTTNLSEIPERLGSWNWTRSNKVTLNVGDKLVPYKQSEEGETKSIAIIHGKVDLAEPKSDDDLRLDFEGVHVLSTGTVYALAVSTGHGIDLRNLPALVPETYRNDSARAVEAEIRIRASKLKEKIDAGSFEQDTSSNEDESPKTKCLFRFFGQLDVTTVPKELMDELENEIDEPTGITTVRAPELSLEGVLLSQDCGILYEIKHAIGVQTQKLYGKITTYAGLSTLVNFLLLVLFRRQAARSSSAAGLSRVSRYTFLIQSLLDAISFVGHVTVAILADGRPSMSVLAPAGLACLLFIYEAQFAVLIGQIQAPEDAPTPRPAAPAPTTAPPLQPQPQADGSTPTSSGPADQPATGVPPVVPTPPPALPERPSFFRFLLHHIRTDPAARLWMMISLCLIVVFRIVIMLSLPLFFIGSLYSCMWLMQIYRSTRRARSSGLSAEYLIGSTLGRLFFVCYFLGCPKNIFDVEPRGWIWFVALIMLLQVFVVFLQEHVDPCFFLPTRVSRVQTYNYHPIIPLPDPEAPEQTLGDCAICMEAILVDPSLRRRSKSSDAKERPAIELPFLRKVTTARKTYSLAPCHHLFHTECLERWLTYKNICPQCRRPLPPL</sequence>
<dbReference type="SMART" id="SM00184">
    <property type="entry name" value="RING"/>
    <property type="match status" value="1"/>
</dbReference>
<feature type="transmembrane region" description="Helical" evidence="16">
    <location>
        <begin position="617"/>
        <end position="635"/>
    </location>
</feature>
<evidence type="ECO:0000259" key="18">
    <source>
        <dbReference type="PROSITE" id="PS50089"/>
    </source>
</evidence>
<dbReference type="GO" id="GO:0008270">
    <property type="term" value="F:zinc ion binding"/>
    <property type="evidence" value="ECO:0007669"/>
    <property type="project" value="UniProtKB-KW"/>
</dbReference>
<keyword evidence="7" id="KW-0479">Metal-binding</keyword>
<dbReference type="OrthoDB" id="9984778at2759"/>
<evidence type="ECO:0000256" key="4">
    <source>
        <dbReference type="ARBA" id="ARBA00012483"/>
    </source>
</evidence>
<evidence type="ECO:0000256" key="14">
    <source>
        <dbReference type="PROSITE-ProRule" id="PRU00175"/>
    </source>
</evidence>
<evidence type="ECO:0000256" key="7">
    <source>
        <dbReference type="ARBA" id="ARBA00022723"/>
    </source>
</evidence>
<dbReference type="InterPro" id="IPR021319">
    <property type="entry name" value="DUF2921"/>
</dbReference>
<feature type="transmembrane region" description="Helical" evidence="16">
    <location>
        <begin position="364"/>
        <end position="382"/>
    </location>
</feature>
<dbReference type="Proteomes" id="UP000292957">
    <property type="component" value="Unassembled WGS sequence"/>
</dbReference>
<reference evidence="19" key="1">
    <citation type="submission" date="2019-01" db="EMBL/GenBank/DDBJ databases">
        <title>Draft genome sequences of three monokaryotic isolates of the white-rot basidiomycete fungus Dichomitus squalens.</title>
        <authorList>
            <consortium name="DOE Joint Genome Institute"/>
            <person name="Lopez S.C."/>
            <person name="Andreopoulos B."/>
            <person name="Pangilinan J."/>
            <person name="Lipzen A."/>
            <person name="Riley R."/>
            <person name="Ahrendt S."/>
            <person name="Ng V."/>
            <person name="Barry K."/>
            <person name="Daum C."/>
            <person name="Grigoriev I.V."/>
            <person name="Hilden K.S."/>
            <person name="Makela M.R."/>
            <person name="de Vries R.P."/>
        </authorList>
    </citation>
    <scope>NUCLEOTIDE SEQUENCE [LARGE SCALE GENOMIC DNA]</scope>
    <source>
        <strain evidence="19">OM18370.1</strain>
    </source>
</reference>
<evidence type="ECO:0000256" key="12">
    <source>
        <dbReference type="ARBA" id="ARBA00022989"/>
    </source>
</evidence>
<dbReference type="SUPFAM" id="SSF57850">
    <property type="entry name" value="RING/U-box"/>
    <property type="match status" value="1"/>
</dbReference>
<feature type="domain" description="RING-type" evidence="18">
    <location>
        <begin position="676"/>
        <end position="747"/>
    </location>
</feature>
<feature type="transmembrane region" description="Helical" evidence="16">
    <location>
        <begin position="585"/>
        <end position="605"/>
    </location>
</feature>
<name>A0A4Q9MUX6_9APHY</name>
<dbReference type="InterPro" id="IPR050731">
    <property type="entry name" value="HRD1_E3_ubiq-ligases"/>
</dbReference>
<gene>
    <name evidence="19" type="ORF">BD311DRAFT_755258</name>
</gene>
<evidence type="ECO:0000256" key="5">
    <source>
        <dbReference type="ARBA" id="ARBA00022679"/>
    </source>
</evidence>
<keyword evidence="12 16" id="KW-1133">Transmembrane helix</keyword>
<dbReference type="Pfam" id="PF13639">
    <property type="entry name" value="zf-RING_2"/>
    <property type="match status" value="1"/>
</dbReference>
<keyword evidence="13 16" id="KW-0472">Membrane</keyword>
<dbReference type="GO" id="GO:0012505">
    <property type="term" value="C:endomembrane system"/>
    <property type="evidence" value="ECO:0007669"/>
    <property type="project" value="UniProtKB-SubCell"/>
</dbReference>
<dbReference type="Pfam" id="PF11145">
    <property type="entry name" value="DUF2921"/>
    <property type="match status" value="1"/>
</dbReference>
<feature type="region of interest" description="Disordered" evidence="15">
    <location>
        <begin position="1"/>
        <end position="25"/>
    </location>
</feature>
<keyword evidence="8 17" id="KW-0732">Signal</keyword>
<keyword evidence="6 16" id="KW-0812">Transmembrane</keyword>
<dbReference type="PANTHER" id="PTHR22763:SF162">
    <property type="entry name" value="TRANSMEMBRANE E3 UBIQUITIN-PROTEIN LIGASE 1"/>
    <property type="match status" value="1"/>
</dbReference>
<evidence type="ECO:0000256" key="1">
    <source>
        <dbReference type="ARBA" id="ARBA00000900"/>
    </source>
</evidence>
<dbReference type="AlphaFoldDB" id="A0A4Q9MUX6"/>
<evidence type="ECO:0000256" key="15">
    <source>
        <dbReference type="SAM" id="MobiDB-lite"/>
    </source>
</evidence>
<organism evidence="19">
    <name type="scientific">Dichomitus squalens</name>
    <dbReference type="NCBI Taxonomy" id="114155"/>
    <lineage>
        <taxon>Eukaryota</taxon>
        <taxon>Fungi</taxon>
        <taxon>Dikarya</taxon>
        <taxon>Basidiomycota</taxon>
        <taxon>Agaricomycotina</taxon>
        <taxon>Agaricomycetes</taxon>
        <taxon>Polyporales</taxon>
        <taxon>Polyporaceae</taxon>
        <taxon>Dichomitus</taxon>
    </lineage>
</organism>
<proteinExistence type="predicted"/>
<feature type="region of interest" description="Disordered" evidence="15">
    <location>
        <begin position="461"/>
        <end position="508"/>
    </location>
</feature>